<name>X0YTT8_9ZZZZ</name>
<proteinExistence type="predicted"/>
<protein>
    <submittedName>
        <fullName evidence="1">Uncharacterized protein</fullName>
    </submittedName>
</protein>
<comment type="caution">
    <text evidence="1">The sequence shown here is derived from an EMBL/GenBank/DDBJ whole genome shotgun (WGS) entry which is preliminary data.</text>
</comment>
<sequence>MVYVSPATGIRYRRAPTKKTPTPPKGYGVLPSGATYKISETSPAVQAY</sequence>
<reference evidence="1" key="1">
    <citation type="journal article" date="2014" name="Front. Microbiol.">
        <title>High frequency of phylogenetically diverse reductive dehalogenase-homologous genes in deep subseafloor sedimentary metagenomes.</title>
        <authorList>
            <person name="Kawai M."/>
            <person name="Futagami T."/>
            <person name="Toyoda A."/>
            <person name="Takaki Y."/>
            <person name="Nishi S."/>
            <person name="Hori S."/>
            <person name="Arai W."/>
            <person name="Tsubouchi T."/>
            <person name="Morono Y."/>
            <person name="Uchiyama I."/>
            <person name="Ito T."/>
            <person name="Fujiyama A."/>
            <person name="Inagaki F."/>
            <person name="Takami H."/>
        </authorList>
    </citation>
    <scope>NUCLEOTIDE SEQUENCE</scope>
    <source>
        <strain evidence="1">Expedition CK06-06</strain>
    </source>
</reference>
<gene>
    <name evidence="1" type="ORF">S01H1_71282</name>
</gene>
<accession>X0YTT8</accession>
<dbReference type="EMBL" id="BARS01047460">
    <property type="protein sequence ID" value="GAG40056.1"/>
    <property type="molecule type" value="Genomic_DNA"/>
</dbReference>
<evidence type="ECO:0000313" key="1">
    <source>
        <dbReference type="EMBL" id="GAG40056.1"/>
    </source>
</evidence>
<dbReference type="AlphaFoldDB" id="X0YTT8"/>
<feature type="non-terminal residue" evidence="1">
    <location>
        <position position="48"/>
    </location>
</feature>
<organism evidence="1">
    <name type="scientific">marine sediment metagenome</name>
    <dbReference type="NCBI Taxonomy" id="412755"/>
    <lineage>
        <taxon>unclassified sequences</taxon>
        <taxon>metagenomes</taxon>
        <taxon>ecological metagenomes</taxon>
    </lineage>
</organism>